<comment type="caution">
    <text evidence="2">The sequence shown here is derived from an EMBL/GenBank/DDBJ whole genome shotgun (WGS) entry which is preliminary data.</text>
</comment>
<organism evidence="2 3">
    <name type="scientific">Streptomyces pathocidini</name>
    <dbReference type="NCBI Taxonomy" id="1650571"/>
    <lineage>
        <taxon>Bacteria</taxon>
        <taxon>Bacillati</taxon>
        <taxon>Actinomycetota</taxon>
        <taxon>Actinomycetes</taxon>
        <taxon>Kitasatosporales</taxon>
        <taxon>Streptomycetaceae</taxon>
        <taxon>Streptomyces</taxon>
    </lineage>
</organism>
<keyword evidence="3" id="KW-1185">Reference proteome</keyword>
<evidence type="ECO:0000313" key="2">
    <source>
        <dbReference type="EMBL" id="MFI1967267.1"/>
    </source>
</evidence>
<dbReference type="EMBL" id="JBIRWE010000016">
    <property type="protein sequence ID" value="MFI1967267.1"/>
    <property type="molecule type" value="Genomic_DNA"/>
</dbReference>
<sequence length="68" mass="7666">MNREEPYTADGLLPASFRPSEEPPRTRRSCLSVARWSDRARDGHGGWITQGDDMSGNCFTVPQLPYKP</sequence>
<dbReference type="Proteomes" id="UP001611548">
    <property type="component" value="Unassembled WGS sequence"/>
</dbReference>
<evidence type="ECO:0000256" key="1">
    <source>
        <dbReference type="SAM" id="MobiDB-lite"/>
    </source>
</evidence>
<protein>
    <submittedName>
        <fullName evidence="2">Uncharacterized protein</fullName>
    </submittedName>
</protein>
<name>A0ABW7UXF6_9ACTN</name>
<proteinExistence type="predicted"/>
<reference evidence="2 3" key="1">
    <citation type="submission" date="2024-10" db="EMBL/GenBank/DDBJ databases">
        <title>The Natural Products Discovery Center: Release of the First 8490 Sequenced Strains for Exploring Actinobacteria Biosynthetic Diversity.</title>
        <authorList>
            <person name="Kalkreuter E."/>
            <person name="Kautsar S.A."/>
            <person name="Yang D."/>
            <person name="Bader C.D."/>
            <person name="Teijaro C.N."/>
            <person name="Fluegel L."/>
            <person name="Davis C.M."/>
            <person name="Simpson J.R."/>
            <person name="Lauterbach L."/>
            <person name="Steele A.D."/>
            <person name="Gui C."/>
            <person name="Meng S."/>
            <person name="Li G."/>
            <person name="Viehrig K."/>
            <person name="Ye F."/>
            <person name="Su P."/>
            <person name="Kiefer A.F."/>
            <person name="Nichols A."/>
            <person name="Cepeda A.J."/>
            <person name="Yan W."/>
            <person name="Fan B."/>
            <person name="Jiang Y."/>
            <person name="Adhikari A."/>
            <person name="Zheng C.-J."/>
            <person name="Schuster L."/>
            <person name="Cowan T.M."/>
            <person name="Smanski M.J."/>
            <person name="Chevrette M.G."/>
            <person name="De Carvalho L.P.S."/>
            <person name="Shen B."/>
        </authorList>
    </citation>
    <scope>NUCLEOTIDE SEQUENCE [LARGE SCALE GENOMIC DNA]</scope>
    <source>
        <strain evidence="2 3">NPDC020327</strain>
    </source>
</reference>
<dbReference type="RefSeq" id="WP_055473959.1">
    <property type="nucleotide sequence ID" value="NZ_JBIRWE010000016.1"/>
</dbReference>
<feature type="region of interest" description="Disordered" evidence="1">
    <location>
        <begin position="1"/>
        <end position="29"/>
    </location>
</feature>
<gene>
    <name evidence="2" type="ORF">ACH429_24635</name>
</gene>
<accession>A0ABW7UXF6</accession>
<evidence type="ECO:0000313" key="3">
    <source>
        <dbReference type="Proteomes" id="UP001611548"/>
    </source>
</evidence>